<dbReference type="Pfam" id="PF13450">
    <property type="entry name" value="NAD_binding_8"/>
    <property type="match status" value="1"/>
</dbReference>
<evidence type="ECO:0000259" key="9">
    <source>
        <dbReference type="Pfam" id="PF07156"/>
    </source>
</evidence>
<evidence type="ECO:0000313" key="10">
    <source>
        <dbReference type="EMBL" id="KKA21977.1"/>
    </source>
</evidence>
<feature type="domain" description="Prenylcysteine lyase" evidence="9">
    <location>
        <begin position="151"/>
        <end position="525"/>
    </location>
</feature>
<feature type="signal peptide" evidence="8">
    <location>
        <begin position="1"/>
        <end position="26"/>
    </location>
</feature>
<keyword evidence="3" id="KW-0285">Flavoprotein</keyword>
<gene>
    <name evidence="10" type="ORF">T310_3988</name>
</gene>
<evidence type="ECO:0000256" key="4">
    <source>
        <dbReference type="ARBA" id="ARBA00022729"/>
    </source>
</evidence>
<accession>A0A0F4YUM1</accession>
<dbReference type="GeneID" id="25316337"/>
<keyword evidence="5" id="KW-0274">FAD</keyword>
<comment type="cofactor">
    <cofactor evidence="1">
        <name>FAD</name>
        <dbReference type="ChEBI" id="CHEBI:57692"/>
    </cofactor>
</comment>
<keyword evidence="10" id="KW-0456">Lyase</keyword>
<evidence type="ECO:0000256" key="7">
    <source>
        <dbReference type="ARBA" id="ARBA00023180"/>
    </source>
</evidence>
<keyword evidence="11" id="KW-1185">Reference proteome</keyword>
<keyword evidence="4 8" id="KW-0732">Signal</keyword>
<dbReference type="InterPro" id="IPR010795">
    <property type="entry name" value="Prenylcys_lyase"/>
</dbReference>
<dbReference type="PIRSF" id="PIRSF036292">
    <property type="entry name" value="Prenylcysteine_oxidase"/>
    <property type="match status" value="1"/>
</dbReference>
<dbReference type="Pfam" id="PF07156">
    <property type="entry name" value="Prenylcys_lyase"/>
    <property type="match status" value="1"/>
</dbReference>
<dbReference type="GO" id="GO:0030327">
    <property type="term" value="P:prenylated protein catabolic process"/>
    <property type="evidence" value="ECO:0007669"/>
    <property type="project" value="TreeGrafter"/>
</dbReference>
<comment type="caution">
    <text evidence="10">The sequence shown here is derived from an EMBL/GenBank/DDBJ whole genome shotgun (WGS) entry which is preliminary data.</text>
</comment>
<dbReference type="OrthoDB" id="437369at2759"/>
<dbReference type="PANTHER" id="PTHR15944">
    <property type="entry name" value="FARNESYLCYSTEINE LYASE"/>
    <property type="match status" value="1"/>
</dbReference>
<name>A0A0F4YUM1_RASE3</name>
<dbReference type="Gene3D" id="1.10.405.20">
    <property type="match status" value="1"/>
</dbReference>
<dbReference type="InterPro" id="IPR036188">
    <property type="entry name" value="FAD/NAD-bd_sf"/>
</dbReference>
<evidence type="ECO:0000256" key="5">
    <source>
        <dbReference type="ARBA" id="ARBA00022827"/>
    </source>
</evidence>
<protein>
    <submittedName>
        <fullName evidence="10">Prenylcysteine lyase</fullName>
    </submittedName>
</protein>
<dbReference type="GO" id="GO:0001735">
    <property type="term" value="F:prenylcysteine oxidase activity"/>
    <property type="evidence" value="ECO:0007669"/>
    <property type="project" value="InterPro"/>
</dbReference>
<proteinExistence type="inferred from homology"/>
<evidence type="ECO:0000313" key="11">
    <source>
        <dbReference type="Proteomes" id="UP000053958"/>
    </source>
</evidence>
<evidence type="ECO:0000256" key="6">
    <source>
        <dbReference type="ARBA" id="ARBA00023002"/>
    </source>
</evidence>
<evidence type="ECO:0000256" key="1">
    <source>
        <dbReference type="ARBA" id="ARBA00001974"/>
    </source>
</evidence>
<comment type="similarity">
    <text evidence="2">Belongs to the prenylcysteine oxidase family.</text>
</comment>
<dbReference type="InterPro" id="IPR017046">
    <property type="entry name" value="Prenylcysteine_Oxase1"/>
</dbReference>
<dbReference type="PANTHER" id="PTHR15944:SF0">
    <property type="entry name" value="PRENYLCYSTEINE LYASE DOMAIN-CONTAINING PROTEIN"/>
    <property type="match status" value="1"/>
</dbReference>
<dbReference type="Proteomes" id="UP000053958">
    <property type="component" value="Unassembled WGS sequence"/>
</dbReference>
<reference evidence="10 11" key="1">
    <citation type="submission" date="2015-04" db="EMBL/GenBank/DDBJ databases">
        <authorList>
            <person name="Heijne W.H."/>
            <person name="Fedorova N.D."/>
            <person name="Nierman W.C."/>
            <person name="Vollebregt A.W."/>
            <person name="Zhao Z."/>
            <person name="Wu L."/>
            <person name="Kumar M."/>
            <person name="Stam H."/>
            <person name="van den Berg M.A."/>
            <person name="Pel H.J."/>
        </authorList>
    </citation>
    <scope>NUCLEOTIDE SEQUENCE [LARGE SCALE GENOMIC DNA]</scope>
    <source>
        <strain evidence="10 11">CBS 393.64</strain>
    </source>
</reference>
<dbReference type="GO" id="GO:0016829">
    <property type="term" value="F:lyase activity"/>
    <property type="evidence" value="ECO:0007669"/>
    <property type="project" value="UniProtKB-KW"/>
</dbReference>
<organism evidence="10 11">
    <name type="scientific">Rasamsonia emersonii (strain ATCC 16479 / CBS 393.64 / IMI 116815)</name>
    <dbReference type="NCBI Taxonomy" id="1408163"/>
    <lineage>
        <taxon>Eukaryota</taxon>
        <taxon>Fungi</taxon>
        <taxon>Dikarya</taxon>
        <taxon>Ascomycota</taxon>
        <taxon>Pezizomycotina</taxon>
        <taxon>Eurotiomycetes</taxon>
        <taxon>Eurotiomycetidae</taxon>
        <taxon>Eurotiales</taxon>
        <taxon>Trichocomaceae</taxon>
        <taxon>Rasamsonia</taxon>
    </lineage>
</organism>
<dbReference type="GO" id="GO:0030328">
    <property type="term" value="P:prenylcysteine catabolic process"/>
    <property type="evidence" value="ECO:0007669"/>
    <property type="project" value="InterPro"/>
</dbReference>
<dbReference type="EMBL" id="LASV01000162">
    <property type="protein sequence ID" value="KKA21977.1"/>
    <property type="molecule type" value="Genomic_DNA"/>
</dbReference>
<dbReference type="RefSeq" id="XP_013328589.1">
    <property type="nucleotide sequence ID" value="XM_013473135.1"/>
</dbReference>
<feature type="chain" id="PRO_5002482186" evidence="8">
    <location>
        <begin position="27"/>
        <end position="541"/>
    </location>
</feature>
<evidence type="ECO:0000256" key="8">
    <source>
        <dbReference type="SAM" id="SignalP"/>
    </source>
</evidence>
<keyword evidence="6" id="KW-0560">Oxidoreductase</keyword>
<dbReference type="SUPFAM" id="SSF51905">
    <property type="entry name" value="FAD/NAD(P)-binding domain"/>
    <property type="match status" value="1"/>
</dbReference>
<sequence length="541" mass="59772">MSPTNSFRAWLVHILLVFSTALLADADDQVPLGMASGTAPRRVAIVGAGAGGSSAAYYLRQYADYFRIPVNLTVFERNPYVGGRSTTVNVFDNASYPVELGASIFVEVNYNLMDAAKKFGLNLTGAGQSRPNEAEEMIGIWDGERFVYTQSESLSWWNIAKLLWRYGLAPIRTRNLMKDTVNRFVKLYQRPYFPFSSLSSVAVELGLNKATAATGAEFLEANGISAAFSREIIQASTRVNYGQNLALIHGLETMVCMATDGAVFVENGNWQIFAGMLNSSQANVNLNTAVTSIKRNSNGTFTVSHVHDNHSPEQSLFDDVVIAGPFQESGIAISPPLDHVPDTIPYVTLHVTLFSSPHRLSPRFFNLEDTEVPETVLTTLPQGLDLGPREDGVGPSGFWSISTLAKVQPPAEHEASDTPQEHYVYKIFSPERPTAEFLASVLGVDAPQGAGNLTIGDLPKQDISWFYEKTWHSYPYLYPRQTFEQISLASNLWYTSGIESFISTMETSSLMGMNVAGLMIENWLGRHVEWNRWTKTDSTEL</sequence>
<evidence type="ECO:0000256" key="3">
    <source>
        <dbReference type="ARBA" id="ARBA00022630"/>
    </source>
</evidence>
<keyword evidence="7" id="KW-0325">Glycoprotein</keyword>
<dbReference type="STRING" id="1408163.A0A0F4YUM1"/>
<evidence type="ECO:0000256" key="2">
    <source>
        <dbReference type="ARBA" id="ARBA00009967"/>
    </source>
</evidence>
<dbReference type="Gene3D" id="3.50.50.60">
    <property type="entry name" value="FAD/NAD(P)-binding domain"/>
    <property type="match status" value="1"/>
</dbReference>
<dbReference type="AlphaFoldDB" id="A0A0F4YUM1"/>